<name>A0A5S6Q352_TRIMR</name>
<reference evidence="3" key="1">
    <citation type="submission" date="2019-12" db="UniProtKB">
        <authorList>
            <consortium name="WormBaseParasite"/>
        </authorList>
    </citation>
    <scope>IDENTIFICATION</scope>
</reference>
<accession>A0A5S6Q352</accession>
<organism evidence="2 3">
    <name type="scientific">Trichuris muris</name>
    <name type="common">Mouse whipworm</name>
    <dbReference type="NCBI Taxonomy" id="70415"/>
    <lineage>
        <taxon>Eukaryota</taxon>
        <taxon>Metazoa</taxon>
        <taxon>Ecdysozoa</taxon>
        <taxon>Nematoda</taxon>
        <taxon>Enoplea</taxon>
        <taxon>Dorylaimia</taxon>
        <taxon>Trichinellida</taxon>
        <taxon>Trichuridae</taxon>
        <taxon>Trichuris</taxon>
    </lineage>
</organism>
<proteinExistence type="predicted"/>
<feature type="region of interest" description="Disordered" evidence="1">
    <location>
        <begin position="319"/>
        <end position="354"/>
    </location>
</feature>
<sequence>MTGMFQGFTGTMDTVLHVHMLYFCTHEAKRKKILKSTEAARAAALIDDAIISVPLDISRTAAEAQHTADVFLYHVRETYLKLGFIIDMGKTNYSTDKCIFLNRVYESKSEVVTSMKIFAKISHEFRRRFVGSDEHVASIFNTRRCATARGADPAVIYYYCCFKSLMYLMARIKREAKWDRNSLVVGSLMPIELEGMAFPTIVNWLTGIQKDPLSAFCAMCSKVHKLNRCNTLGIALVKATARVCLGSTSGASAWSITANPMHMHFSVPAKPAALAREYLRVKLAYFSRSPVFEDVLRTLFNRDFDTSMSLVVDDQGVKGDAEQNGKLTHGSRGFDPISRNHLTRRKSCRDNPLP</sequence>
<evidence type="ECO:0000313" key="3">
    <source>
        <dbReference type="WBParaSite" id="TMUE_0000001402.1"/>
    </source>
</evidence>
<protein>
    <submittedName>
        <fullName evidence="3">Reverse transcriptase domain-containing protein</fullName>
    </submittedName>
</protein>
<evidence type="ECO:0000256" key="1">
    <source>
        <dbReference type="SAM" id="MobiDB-lite"/>
    </source>
</evidence>
<dbReference type="Proteomes" id="UP000046395">
    <property type="component" value="Unassembled WGS sequence"/>
</dbReference>
<dbReference type="AlphaFoldDB" id="A0A5S6Q352"/>
<evidence type="ECO:0000313" key="2">
    <source>
        <dbReference type="Proteomes" id="UP000046395"/>
    </source>
</evidence>
<dbReference type="WBParaSite" id="TMUE_0000001402.1">
    <property type="protein sequence ID" value="TMUE_0000001402.1"/>
    <property type="gene ID" value="WBGene00297298"/>
</dbReference>
<keyword evidence="2" id="KW-1185">Reference proteome</keyword>